<accession>A0AC61TT43</accession>
<name>A0AC61TT43_9CAUD</name>
<protein>
    <submittedName>
        <fullName evidence="1">Uncharacterized protein</fullName>
    </submittedName>
</protein>
<sequence length="276" mass="31321">MTIHFHGSPITGGKGDALARTAYTNGGAFVSFAHPQQIELAFKVANAVCIDNGAFSKKNSGKATDWHKFYNDFLPRFIDREKLRFFVIPDDISGCDKENDRLISELPLHLKHKGAPVWHMHESLDRLVHLANEWEYMCIGSSGEYYSIRSEKWKRRMNDAFNALIQRGYSAKIHGLRMLDGRVLGNYPLDQADSTNLAINAPKWICKYIDMTIEACRAQTHRDAWISTSDPKFALEQLIADGGTREQMLAQRCAILRNCIEAVRPPSRDSWNSTNC</sequence>
<reference evidence="1" key="1">
    <citation type="submission" date="2021-11" db="EMBL/GenBank/DDBJ databases">
        <authorList>
            <person name="Marshall N."/>
            <person name="Jared K."/>
            <person name="Sharma R."/>
            <person name="Grose J.H."/>
        </authorList>
    </citation>
    <scope>NUCLEOTIDE SEQUENCE</scope>
</reference>
<dbReference type="Proteomes" id="UP000828105">
    <property type="component" value="Segment"/>
</dbReference>
<proteinExistence type="predicted"/>
<keyword evidence="2" id="KW-1185">Reference proteome</keyword>
<evidence type="ECO:0000313" key="1">
    <source>
        <dbReference type="EMBL" id="UGV22758.1"/>
    </source>
</evidence>
<evidence type="ECO:0000313" key="2">
    <source>
        <dbReference type="Proteomes" id="UP000828105"/>
    </source>
</evidence>
<organism evidence="1 2">
    <name type="scientific">Escherichia phage vB_EcoD_Sadiya</name>
    <dbReference type="NCBI Taxonomy" id="2902684"/>
    <lineage>
        <taxon>Viruses</taxon>
        <taxon>Duplodnaviria</taxon>
        <taxon>Heunggongvirae</taxon>
        <taxon>Uroviricota</taxon>
        <taxon>Caudoviricetes</taxon>
        <taxon>Drexlerviridae</taxon>
        <taxon>Rogunavirinae</taxon>
        <taxon>Sadiyavirus</taxon>
        <taxon>Sadiyavirus sadiya</taxon>
    </lineage>
</organism>
<gene>
    <name evidence="1" type="ORF">SADIYA_69</name>
</gene>
<dbReference type="EMBL" id="OL539467">
    <property type="protein sequence ID" value="UGV22758.1"/>
    <property type="molecule type" value="Genomic_DNA"/>
</dbReference>